<proteinExistence type="predicted"/>
<gene>
    <name evidence="2" type="ORF">Q7C36_010782</name>
</gene>
<evidence type="ECO:0000313" key="3">
    <source>
        <dbReference type="Proteomes" id="UP001187315"/>
    </source>
</evidence>
<evidence type="ECO:0000313" key="2">
    <source>
        <dbReference type="EMBL" id="KAK2845928.1"/>
    </source>
</evidence>
<accession>A0AA88SRT9</accession>
<dbReference type="Proteomes" id="UP001187315">
    <property type="component" value="Unassembled WGS sequence"/>
</dbReference>
<evidence type="ECO:0000256" key="1">
    <source>
        <dbReference type="SAM" id="MobiDB-lite"/>
    </source>
</evidence>
<dbReference type="AlphaFoldDB" id="A0AA88SRT9"/>
<sequence length="66" mass="7521">MLLFRHTSSVRDGRTQGLGSGSEGKGQHGWMWKNLDTVEKEWVNVWCSARHYGKCSMPILRRTSGI</sequence>
<dbReference type="EMBL" id="JAVHJS010000010">
    <property type="protein sequence ID" value="KAK2845928.1"/>
    <property type="molecule type" value="Genomic_DNA"/>
</dbReference>
<name>A0AA88SRT9_TACVA</name>
<keyword evidence="3" id="KW-1185">Reference proteome</keyword>
<feature type="region of interest" description="Disordered" evidence="1">
    <location>
        <begin position="1"/>
        <end position="27"/>
    </location>
</feature>
<organism evidence="2 3">
    <name type="scientific">Tachysurus vachellii</name>
    <name type="common">Darkbarbel catfish</name>
    <name type="synonym">Pelteobagrus vachellii</name>
    <dbReference type="NCBI Taxonomy" id="175792"/>
    <lineage>
        <taxon>Eukaryota</taxon>
        <taxon>Metazoa</taxon>
        <taxon>Chordata</taxon>
        <taxon>Craniata</taxon>
        <taxon>Vertebrata</taxon>
        <taxon>Euteleostomi</taxon>
        <taxon>Actinopterygii</taxon>
        <taxon>Neopterygii</taxon>
        <taxon>Teleostei</taxon>
        <taxon>Ostariophysi</taxon>
        <taxon>Siluriformes</taxon>
        <taxon>Bagridae</taxon>
        <taxon>Tachysurus</taxon>
    </lineage>
</organism>
<comment type="caution">
    <text evidence="2">The sequence shown here is derived from an EMBL/GenBank/DDBJ whole genome shotgun (WGS) entry which is preliminary data.</text>
</comment>
<reference evidence="2" key="1">
    <citation type="submission" date="2023-08" db="EMBL/GenBank/DDBJ databases">
        <title>Pelteobagrus vachellii genome.</title>
        <authorList>
            <person name="Liu H."/>
        </authorList>
    </citation>
    <scope>NUCLEOTIDE SEQUENCE</scope>
    <source>
        <strain evidence="2">PRFRI_2022a</strain>
        <tissue evidence="2">Muscle</tissue>
    </source>
</reference>
<protein>
    <submittedName>
        <fullName evidence="2">Uncharacterized protein</fullName>
    </submittedName>
</protein>